<accession>A0A8S1DT51</accession>
<evidence type="ECO:0000313" key="3">
    <source>
        <dbReference type="Proteomes" id="UP000494165"/>
    </source>
</evidence>
<dbReference type="AlphaFoldDB" id="A0A8S1DT51"/>
<evidence type="ECO:0000313" key="2">
    <source>
        <dbReference type="EMBL" id="CAB3385690.1"/>
    </source>
</evidence>
<protein>
    <recommendedName>
        <fullName evidence="4">MAM domain-containing protein</fullName>
    </recommendedName>
</protein>
<gene>
    <name evidence="2" type="ORF">CLODIP_2_CD03105</name>
</gene>
<dbReference type="Proteomes" id="UP000494165">
    <property type="component" value="Unassembled WGS sequence"/>
</dbReference>
<keyword evidence="1" id="KW-0732">Signal</keyword>
<feature type="signal peptide" evidence="1">
    <location>
        <begin position="1"/>
        <end position="18"/>
    </location>
</feature>
<reference evidence="2 3" key="1">
    <citation type="submission" date="2020-04" db="EMBL/GenBank/DDBJ databases">
        <authorList>
            <person name="Alioto T."/>
            <person name="Alioto T."/>
            <person name="Gomez Garrido J."/>
        </authorList>
    </citation>
    <scope>NUCLEOTIDE SEQUENCE [LARGE SCALE GENOMIC DNA]</scope>
</reference>
<evidence type="ECO:0000256" key="1">
    <source>
        <dbReference type="SAM" id="SignalP"/>
    </source>
</evidence>
<keyword evidence="3" id="KW-1185">Reference proteome</keyword>
<proteinExistence type="predicted"/>
<feature type="chain" id="PRO_5035735908" description="MAM domain-containing protein" evidence="1">
    <location>
        <begin position="19"/>
        <end position="192"/>
    </location>
</feature>
<comment type="caution">
    <text evidence="2">The sequence shown here is derived from an EMBL/GenBank/DDBJ whole genome shotgun (WGS) entry which is preliminary data.</text>
</comment>
<name>A0A8S1DT51_9INSE</name>
<sequence>MTIFAFVVLIAAASPAFAIFYDLSNGNPGLQSPCPPSNPLTGVWTEEDASQYETSSSGSMTGLVLKSESGAASCIRTPGLFDVYENFTFQMNVYLPDALNVSSTHRKVQVWLVDSQDNSVIITEMTGPSIADWYTVEQALPPGDYLDQYYIEIWAHLDIEFIALRWFGLSDDSSLSTPEPMTTQENTPQGLF</sequence>
<dbReference type="EMBL" id="CADEPI010000427">
    <property type="protein sequence ID" value="CAB3385690.1"/>
    <property type="molecule type" value="Genomic_DNA"/>
</dbReference>
<evidence type="ECO:0008006" key="4">
    <source>
        <dbReference type="Google" id="ProtNLM"/>
    </source>
</evidence>
<organism evidence="2 3">
    <name type="scientific">Cloeon dipterum</name>
    <dbReference type="NCBI Taxonomy" id="197152"/>
    <lineage>
        <taxon>Eukaryota</taxon>
        <taxon>Metazoa</taxon>
        <taxon>Ecdysozoa</taxon>
        <taxon>Arthropoda</taxon>
        <taxon>Hexapoda</taxon>
        <taxon>Insecta</taxon>
        <taxon>Pterygota</taxon>
        <taxon>Palaeoptera</taxon>
        <taxon>Ephemeroptera</taxon>
        <taxon>Pisciforma</taxon>
        <taxon>Baetidae</taxon>
        <taxon>Cloeon</taxon>
    </lineage>
</organism>